<organism evidence="2 3">
    <name type="scientific">Reticulibacter mediterranei</name>
    <dbReference type="NCBI Taxonomy" id="2778369"/>
    <lineage>
        <taxon>Bacteria</taxon>
        <taxon>Bacillati</taxon>
        <taxon>Chloroflexota</taxon>
        <taxon>Ktedonobacteria</taxon>
        <taxon>Ktedonobacterales</taxon>
        <taxon>Reticulibacteraceae</taxon>
        <taxon>Reticulibacter</taxon>
    </lineage>
</organism>
<comment type="caution">
    <text evidence="2">The sequence shown here is derived from an EMBL/GenBank/DDBJ whole genome shotgun (WGS) entry which is preliminary data.</text>
</comment>
<dbReference type="InterPro" id="IPR002559">
    <property type="entry name" value="Transposase_11"/>
</dbReference>
<dbReference type="PANTHER" id="PTHR30007:SF0">
    <property type="entry name" value="TRANSPOSASE"/>
    <property type="match status" value="1"/>
</dbReference>
<gene>
    <name evidence="2" type="ORF">KSF_085780</name>
</gene>
<sequence>MRPSSIVNRSKPVPCEATNAASTAGKKIYGRKRHLLVDTLGLLLAVKVHSAGLVDRRGAPLLLQDLAGRFPRLRHLFADSGYTGPLLAWIKTHLGWNTEIVPKPEQWVLINGELARLPGPQGGFQVQRQRWKVERTFGWLIRYRRLARDYEGLPSSSEAFIQIASLRLFLTRLAPFRSFTP</sequence>
<dbReference type="EMBL" id="BNJK01000002">
    <property type="protein sequence ID" value="GHO98530.1"/>
    <property type="molecule type" value="Genomic_DNA"/>
</dbReference>
<evidence type="ECO:0000313" key="3">
    <source>
        <dbReference type="Proteomes" id="UP000597444"/>
    </source>
</evidence>
<dbReference type="GO" id="GO:0004803">
    <property type="term" value="F:transposase activity"/>
    <property type="evidence" value="ECO:0007669"/>
    <property type="project" value="InterPro"/>
</dbReference>
<dbReference type="GO" id="GO:0006313">
    <property type="term" value="P:DNA transposition"/>
    <property type="evidence" value="ECO:0007669"/>
    <property type="project" value="InterPro"/>
</dbReference>
<feature type="domain" description="Transposase IS4-like" evidence="1">
    <location>
        <begin position="22"/>
        <end position="164"/>
    </location>
</feature>
<dbReference type="Pfam" id="PF01609">
    <property type="entry name" value="DDE_Tnp_1"/>
    <property type="match status" value="1"/>
</dbReference>
<accession>A0A8J3N7J0</accession>
<keyword evidence="3" id="KW-1185">Reference proteome</keyword>
<dbReference type="AlphaFoldDB" id="A0A8J3N7J0"/>
<dbReference type="Proteomes" id="UP000597444">
    <property type="component" value="Unassembled WGS sequence"/>
</dbReference>
<reference evidence="2" key="1">
    <citation type="submission" date="2020-10" db="EMBL/GenBank/DDBJ databases">
        <title>Taxonomic study of unclassified bacteria belonging to the class Ktedonobacteria.</title>
        <authorList>
            <person name="Yabe S."/>
            <person name="Wang C.M."/>
            <person name="Zheng Y."/>
            <person name="Sakai Y."/>
            <person name="Cavaletti L."/>
            <person name="Monciardini P."/>
            <person name="Donadio S."/>
        </authorList>
    </citation>
    <scope>NUCLEOTIDE SEQUENCE</scope>
    <source>
        <strain evidence="2">ID150040</strain>
    </source>
</reference>
<dbReference type="PANTHER" id="PTHR30007">
    <property type="entry name" value="PHP DOMAIN PROTEIN"/>
    <property type="match status" value="1"/>
</dbReference>
<evidence type="ECO:0000313" key="2">
    <source>
        <dbReference type="EMBL" id="GHO98530.1"/>
    </source>
</evidence>
<dbReference type="GO" id="GO:0003677">
    <property type="term" value="F:DNA binding"/>
    <property type="evidence" value="ECO:0007669"/>
    <property type="project" value="InterPro"/>
</dbReference>
<name>A0A8J3N7J0_9CHLR</name>
<evidence type="ECO:0000259" key="1">
    <source>
        <dbReference type="Pfam" id="PF01609"/>
    </source>
</evidence>
<proteinExistence type="predicted"/>
<protein>
    <recommendedName>
        <fullName evidence="1">Transposase IS4-like domain-containing protein</fullName>
    </recommendedName>
</protein>